<dbReference type="AlphaFoldDB" id="A0A7V3ZKB2"/>
<reference evidence="3" key="1">
    <citation type="journal article" date="2020" name="mSystems">
        <title>Genome- and Community-Level Interaction Insights into Carbon Utilization and Element Cycling Functions of Hydrothermarchaeota in Hydrothermal Sediment.</title>
        <authorList>
            <person name="Zhou Z."/>
            <person name="Liu Y."/>
            <person name="Xu W."/>
            <person name="Pan J."/>
            <person name="Luo Z.H."/>
            <person name="Li M."/>
        </authorList>
    </citation>
    <scope>NUCLEOTIDE SEQUENCE [LARGE SCALE GENOMIC DNA]</scope>
    <source>
        <strain evidence="3">SpSt-70</strain>
    </source>
</reference>
<dbReference type="OMA" id="YKANLCV"/>
<evidence type="ECO:0000313" key="3">
    <source>
        <dbReference type="EMBL" id="HGK24475.1"/>
    </source>
</evidence>
<dbReference type="InterPro" id="IPR036984">
    <property type="entry name" value="NrpR_dom_sf"/>
</dbReference>
<sequence>MNKDIERKVIAILEILSNYTEPIGANTISEKLLEKGIELSDRAVRYHLKIMDERGLTKVVGKKGRLITEKGREEIKKALVADKLGFIISKIENLAYQVTLDKSTGKGTVILNLSVIPKKDLKKALNIMKDILKKGYGISEKIIIFDEEEEEISPGVFVPEKSVIIGTVCSVTIHGILIKNGIPVSAKFAGVLEVKENEPIRFLEAITYNGSTLDPLEIFIKSRMTSLSSVVKRGEGKVLATFREIPNSAREDAQNIIEMLKDIGIKGKIYLGKPNQEIFGIPVTQETSALVIVGGLNPIAGIIEANIEAENKAMSILYNYEQLQPIKEYL</sequence>
<dbReference type="InterPro" id="IPR036390">
    <property type="entry name" value="WH_DNA-bd_sf"/>
</dbReference>
<proteinExistence type="predicted"/>
<evidence type="ECO:0000259" key="1">
    <source>
        <dbReference type="Pfam" id="PF01995"/>
    </source>
</evidence>
<name>A0A7V3ZKB2_DICTH</name>
<dbReference type="InterPro" id="IPR038982">
    <property type="entry name" value="NrpR"/>
</dbReference>
<dbReference type="Gene3D" id="1.10.10.10">
    <property type="entry name" value="Winged helix-like DNA-binding domain superfamily/Winged helix DNA-binding domain"/>
    <property type="match status" value="1"/>
</dbReference>
<gene>
    <name evidence="3" type="ORF">ENU78_08670</name>
</gene>
<dbReference type="PANTHER" id="PTHR41964">
    <property type="entry name" value="GLOBAL NITROGEN REGULATOR NRPR"/>
    <property type="match status" value="1"/>
</dbReference>
<dbReference type="InterPro" id="IPR013668">
    <property type="entry name" value="RNase_R_HTH_12"/>
</dbReference>
<protein>
    <submittedName>
        <fullName evidence="3">DUF128 domain-containing protein</fullName>
    </submittedName>
</protein>
<dbReference type="EMBL" id="DTDV01000022">
    <property type="protein sequence ID" value="HGK24475.1"/>
    <property type="molecule type" value="Genomic_DNA"/>
</dbReference>
<dbReference type="Pfam" id="PF08461">
    <property type="entry name" value="WHD_RNase_R"/>
    <property type="match status" value="1"/>
</dbReference>
<comment type="caution">
    <text evidence="3">The sequence shown here is derived from an EMBL/GenBank/DDBJ whole genome shotgun (WGS) entry which is preliminary data.</text>
</comment>
<dbReference type="RefSeq" id="WP_012547276.1">
    <property type="nucleotide sequence ID" value="NZ_VTFL01000001.1"/>
</dbReference>
<dbReference type="Pfam" id="PF01995">
    <property type="entry name" value="NRD1_2"/>
    <property type="match status" value="1"/>
</dbReference>
<organism evidence="3">
    <name type="scientific">Dictyoglomus thermophilum</name>
    <dbReference type="NCBI Taxonomy" id="14"/>
    <lineage>
        <taxon>Bacteria</taxon>
        <taxon>Pseudomonadati</taxon>
        <taxon>Dictyoglomota</taxon>
        <taxon>Dictyoglomia</taxon>
        <taxon>Dictyoglomales</taxon>
        <taxon>Dictyoglomaceae</taxon>
        <taxon>Dictyoglomus</taxon>
    </lineage>
</organism>
<dbReference type="SUPFAM" id="SSF46785">
    <property type="entry name" value="Winged helix' DNA-binding domain"/>
    <property type="match status" value="1"/>
</dbReference>
<accession>A0A7V3ZKB2</accession>
<dbReference type="PANTHER" id="PTHR41964:SF1">
    <property type="entry name" value="GLOBAL NITROGEN REGULATOR NRPR"/>
    <property type="match status" value="1"/>
</dbReference>
<feature type="domain" description="NrpR regulatory" evidence="1">
    <location>
        <begin position="84"/>
        <end position="324"/>
    </location>
</feature>
<dbReference type="InterPro" id="IPR036388">
    <property type="entry name" value="WH-like_DNA-bd_sf"/>
</dbReference>
<dbReference type="Gene3D" id="3.30.70.1360">
    <property type="entry name" value="mj0159-like"/>
    <property type="match status" value="1"/>
</dbReference>
<evidence type="ECO:0000259" key="2">
    <source>
        <dbReference type="Pfam" id="PF08461"/>
    </source>
</evidence>
<feature type="domain" description="Ribonuclease R winged-helix" evidence="2">
    <location>
        <begin position="10"/>
        <end position="75"/>
    </location>
</feature>
<dbReference type="InterPro" id="IPR002846">
    <property type="entry name" value="NRD"/>
</dbReference>